<feature type="non-terminal residue" evidence="4">
    <location>
        <position position="96"/>
    </location>
</feature>
<dbReference type="Proteomes" id="UP000613066">
    <property type="component" value="Unassembled WGS sequence"/>
</dbReference>
<dbReference type="Pfam" id="PF02422">
    <property type="entry name" value="Keratin"/>
    <property type="match status" value="1"/>
</dbReference>
<proteinExistence type="inferred from homology"/>
<dbReference type="InterPro" id="IPR003461">
    <property type="entry name" value="Keratin"/>
</dbReference>
<accession>A0A851N924</accession>
<dbReference type="EMBL" id="WBMW01000583">
    <property type="protein sequence ID" value="NXC38716.1"/>
    <property type="molecule type" value="Genomic_DNA"/>
</dbReference>
<dbReference type="GO" id="GO:0005200">
    <property type="term" value="F:structural constituent of cytoskeleton"/>
    <property type="evidence" value="ECO:0007669"/>
    <property type="project" value="InterPro"/>
</dbReference>
<comment type="similarity">
    <text evidence="1 3">Belongs to the avian keratin family.</text>
</comment>
<comment type="caution">
    <text evidence="4">The sequence shown here is derived from an EMBL/GenBank/DDBJ whole genome shotgun (WGS) entry which is preliminary data.</text>
</comment>
<sequence length="96" mass="9266">CASPCEVTCDKPYVNSWNEPCVTSCRDSSAIVWPPPVVITFPGPTMSSCPQDSYVGTVEPVIHGGGNCSGGSYGGGGSGGGGICSGGSYGGGGSGG</sequence>
<name>A0A851N924_9GALL</name>
<evidence type="ECO:0000256" key="2">
    <source>
        <dbReference type="ARBA" id="ARBA00022744"/>
    </source>
</evidence>
<evidence type="ECO:0000313" key="5">
    <source>
        <dbReference type="Proteomes" id="UP000613066"/>
    </source>
</evidence>
<comment type="subunit">
    <text evidence="3">The avian keratins (F-ker, S-ker, C-ker and B-ker) are a complex mixture of very similar polypeptides.</text>
</comment>
<organism evidence="4 5">
    <name type="scientific">Penelope pileata</name>
    <dbReference type="NCBI Taxonomy" id="1118817"/>
    <lineage>
        <taxon>Eukaryota</taxon>
        <taxon>Metazoa</taxon>
        <taxon>Chordata</taxon>
        <taxon>Craniata</taxon>
        <taxon>Vertebrata</taxon>
        <taxon>Euteleostomi</taxon>
        <taxon>Archelosauria</taxon>
        <taxon>Archosauria</taxon>
        <taxon>Dinosauria</taxon>
        <taxon>Saurischia</taxon>
        <taxon>Theropoda</taxon>
        <taxon>Coelurosauria</taxon>
        <taxon>Aves</taxon>
        <taxon>Neognathae</taxon>
        <taxon>Galloanserae</taxon>
        <taxon>Galliformes</taxon>
        <taxon>Cracidae</taxon>
        <taxon>Penelope</taxon>
    </lineage>
</organism>
<evidence type="ECO:0000313" key="4">
    <source>
        <dbReference type="EMBL" id="NXC38716.1"/>
    </source>
</evidence>
<evidence type="ECO:0000256" key="1">
    <source>
        <dbReference type="ARBA" id="ARBA00008702"/>
    </source>
</evidence>
<dbReference type="GO" id="GO:0005882">
    <property type="term" value="C:intermediate filament"/>
    <property type="evidence" value="ECO:0007669"/>
    <property type="project" value="UniProtKB-KW"/>
</dbReference>
<reference evidence="4" key="1">
    <citation type="submission" date="2019-09" db="EMBL/GenBank/DDBJ databases">
        <title>Bird 10,000 Genomes (B10K) Project - Family phase.</title>
        <authorList>
            <person name="Zhang G."/>
        </authorList>
    </citation>
    <scope>NUCLEOTIDE SEQUENCE</scope>
    <source>
        <strain evidence="4">B10K-DU-001-08</strain>
        <tissue evidence="4">Muscle</tissue>
    </source>
</reference>
<gene>
    <name evidence="4" type="primary">Bkj_2</name>
    <name evidence="4" type="ORF">PENPIL_R09078</name>
</gene>
<dbReference type="AlphaFoldDB" id="A0A851N924"/>
<dbReference type="PANTHER" id="PTHR31203:SF1">
    <property type="entry name" value="BETA-KERATIN-RELATED PROTEIN-RELATED"/>
    <property type="match status" value="1"/>
</dbReference>
<keyword evidence="5" id="KW-1185">Reference proteome</keyword>
<dbReference type="OrthoDB" id="9380305at2759"/>
<feature type="non-terminal residue" evidence="4">
    <location>
        <position position="1"/>
    </location>
</feature>
<protein>
    <recommendedName>
        <fullName evidence="3">Keratin</fullName>
    </recommendedName>
</protein>
<evidence type="ECO:0000256" key="3">
    <source>
        <dbReference type="RuleBase" id="RU364002"/>
    </source>
</evidence>
<keyword evidence="2 3" id="KW-0416">Keratin</keyword>
<dbReference type="PANTHER" id="PTHR31203">
    <property type="entry name" value="BETA-KERATIN-RELATED PROTEIN-RELATED"/>
    <property type="match status" value="1"/>
</dbReference>